<dbReference type="PANTHER" id="PTHR45138">
    <property type="entry name" value="REGULATORY COMPONENTS OF SENSORY TRANSDUCTION SYSTEM"/>
    <property type="match status" value="1"/>
</dbReference>
<protein>
    <submittedName>
        <fullName evidence="2">GGDEF domain-containing protein</fullName>
    </submittedName>
</protein>
<dbReference type="RefSeq" id="WP_344679387.1">
    <property type="nucleotide sequence ID" value="NZ_BAAAUX010000011.1"/>
</dbReference>
<comment type="caution">
    <text evidence="2">The sequence shown here is derived from an EMBL/GenBank/DDBJ whole genome shotgun (WGS) entry which is preliminary data.</text>
</comment>
<dbReference type="EMBL" id="BAAAUX010000011">
    <property type="protein sequence ID" value="GAA2786592.1"/>
    <property type="molecule type" value="Genomic_DNA"/>
</dbReference>
<dbReference type="PANTHER" id="PTHR45138:SF9">
    <property type="entry name" value="DIGUANYLATE CYCLASE DGCM-RELATED"/>
    <property type="match status" value="1"/>
</dbReference>
<dbReference type="InterPro" id="IPR050469">
    <property type="entry name" value="Diguanylate_Cyclase"/>
</dbReference>
<reference evidence="2 3" key="1">
    <citation type="journal article" date="2019" name="Int. J. Syst. Evol. Microbiol.">
        <title>The Global Catalogue of Microorganisms (GCM) 10K type strain sequencing project: providing services to taxonomists for standard genome sequencing and annotation.</title>
        <authorList>
            <consortium name="The Broad Institute Genomics Platform"/>
            <consortium name="The Broad Institute Genome Sequencing Center for Infectious Disease"/>
            <person name="Wu L."/>
            <person name="Ma J."/>
        </authorList>
    </citation>
    <scope>NUCLEOTIDE SEQUENCE [LARGE SCALE GENOMIC DNA]</scope>
    <source>
        <strain evidence="2 3">JCM 9383</strain>
    </source>
</reference>
<dbReference type="CDD" id="cd01949">
    <property type="entry name" value="GGDEF"/>
    <property type="match status" value="1"/>
</dbReference>
<accession>A0ABN3VAE7</accession>
<evidence type="ECO:0000313" key="2">
    <source>
        <dbReference type="EMBL" id="GAA2786592.1"/>
    </source>
</evidence>
<dbReference type="Gene3D" id="3.30.70.270">
    <property type="match status" value="1"/>
</dbReference>
<sequence>MIRNLHAASLALAATALTGWALTARHARRLAAQARIDPLTGALRRGPFIAAAEEKLRRTDNLAIAVADVDNLKPINDEFGHAAGDLVLAATARRLAEPLSGHLPLVGRLGGDEFAMVYVAPDPHDLRALAGRLREPVDRAGLPALPAGVSFGVATCNRRATCTLARALDVADAAMYQDKNHHRAISRTTSLLARGGRDRHSPGLRRPG</sequence>
<proteinExistence type="predicted"/>
<evidence type="ECO:0000259" key="1">
    <source>
        <dbReference type="PROSITE" id="PS50887"/>
    </source>
</evidence>
<evidence type="ECO:0000313" key="3">
    <source>
        <dbReference type="Proteomes" id="UP001500979"/>
    </source>
</evidence>
<dbReference type="Proteomes" id="UP001500979">
    <property type="component" value="Unassembled WGS sequence"/>
</dbReference>
<dbReference type="NCBIfam" id="TIGR00254">
    <property type="entry name" value="GGDEF"/>
    <property type="match status" value="1"/>
</dbReference>
<feature type="domain" description="GGDEF" evidence="1">
    <location>
        <begin position="60"/>
        <end position="191"/>
    </location>
</feature>
<gene>
    <name evidence="2" type="ORF">GCM10010470_21130</name>
</gene>
<dbReference type="InterPro" id="IPR000160">
    <property type="entry name" value="GGDEF_dom"/>
</dbReference>
<dbReference type="SUPFAM" id="SSF55073">
    <property type="entry name" value="Nucleotide cyclase"/>
    <property type="match status" value="1"/>
</dbReference>
<keyword evidence="3" id="KW-1185">Reference proteome</keyword>
<dbReference type="PROSITE" id="PS50887">
    <property type="entry name" value="GGDEF"/>
    <property type="match status" value="1"/>
</dbReference>
<name>A0ABN3VAE7_9PSEU</name>
<dbReference type="SMART" id="SM00267">
    <property type="entry name" value="GGDEF"/>
    <property type="match status" value="1"/>
</dbReference>
<dbReference type="Pfam" id="PF00990">
    <property type="entry name" value="GGDEF"/>
    <property type="match status" value="1"/>
</dbReference>
<organism evidence="2 3">
    <name type="scientific">Saccharopolyspora taberi</name>
    <dbReference type="NCBI Taxonomy" id="60895"/>
    <lineage>
        <taxon>Bacteria</taxon>
        <taxon>Bacillati</taxon>
        <taxon>Actinomycetota</taxon>
        <taxon>Actinomycetes</taxon>
        <taxon>Pseudonocardiales</taxon>
        <taxon>Pseudonocardiaceae</taxon>
        <taxon>Saccharopolyspora</taxon>
    </lineage>
</organism>
<dbReference type="InterPro" id="IPR043128">
    <property type="entry name" value="Rev_trsase/Diguanyl_cyclase"/>
</dbReference>
<dbReference type="InterPro" id="IPR029787">
    <property type="entry name" value="Nucleotide_cyclase"/>
</dbReference>